<dbReference type="Gene3D" id="3.40.1350.10">
    <property type="match status" value="1"/>
</dbReference>
<dbReference type="AlphaFoldDB" id="A0AB37UI93"/>
<evidence type="ECO:0000256" key="3">
    <source>
        <dbReference type="SAM" id="MobiDB-lite"/>
    </source>
</evidence>
<dbReference type="InterPro" id="IPR011335">
    <property type="entry name" value="Restrct_endonuc-II-like"/>
</dbReference>
<evidence type="ECO:0000313" key="4">
    <source>
        <dbReference type="EMBL" id="RUT11090.1"/>
    </source>
</evidence>
<dbReference type="Pfam" id="PF02021">
    <property type="entry name" value="UPF0102"/>
    <property type="match status" value="1"/>
</dbReference>
<evidence type="ECO:0000313" key="5">
    <source>
        <dbReference type="Proteomes" id="UP000282574"/>
    </source>
</evidence>
<accession>A0AB37UI93</accession>
<comment type="caution">
    <text evidence="4">The sequence shown here is derived from an EMBL/GenBank/DDBJ whole genome shotgun (WGS) entry which is preliminary data.</text>
</comment>
<protein>
    <recommendedName>
        <fullName evidence="2">UPF0102 protein DSM107010_36030</fullName>
    </recommendedName>
</protein>
<dbReference type="PANTHER" id="PTHR34039:SF1">
    <property type="entry name" value="UPF0102 PROTEIN YRAN"/>
    <property type="match status" value="1"/>
</dbReference>
<organism evidence="4 5">
    <name type="scientific">Chroococcidiopsis cubana SAG 39.79</name>
    <dbReference type="NCBI Taxonomy" id="388085"/>
    <lineage>
        <taxon>Bacteria</taxon>
        <taxon>Bacillati</taxon>
        <taxon>Cyanobacteriota</taxon>
        <taxon>Cyanophyceae</taxon>
        <taxon>Chroococcidiopsidales</taxon>
        <taxon>Chroococcidiopsidaceae</taxon>
        <taxon>Chroococcidiopsis</taxon>
    </lineage>
</organism>
<gene>
    <name evidence="4" type="ORF">DSM107010_36030</name>
</gene>
<dbReference type="InterPro" id="IPR011856">
    <property type="entry name" value="tRNA_endonuc-like_dom_sf"/>
</dbReference>
<name>A0AB37UI93_9CYAN</name>
<dbReference type="InterPro" id="IPR003509">
    <property type="entry name" value="UPF0102_YraN-like"/>
</dbReference>
<comment type="similarity">
    <text evidence="1 2">Belongs to the UPF0102 family.</text>
</comment>
<evidence type="ECO:0000256" key="1">
    <source>
        <dbReference type="ARBA" id="ARBA00006738"/>
    </source>
</evidence>
<feature type="compositionally biased region" description="Basic and acidic residues" evidence="3">
    <location>
        <begin position="54"/>
        <end position="70"/>
    </location>
</feature>
<keyword evidence="5" id="KW-1185">Reference proteome</keyword>
<feature type="region of interest" description="Disordered" evidence="3">
    <location>
        <begin position="54"/>
        <end position="75"/>
    </location>
</feature>
<evidence type="ECO:0000256" key="2">
    <source>
        <dbReference type="HAMAP-Rule" id="MF_00048"/>
    </source>
</evidence>
<dbReference type="HAMAP" id="MF_00048">
    <property type="entry name" value="UPF0102"/>
    <property type="match status" value="1"/>
</dbReference>
<dbReference type="PANTHER" id="PTHR34039">
    <property type="entry name" value="UPF0102 PROTEIN YRAN"/>
    <property type="match status" value="1"/>
</dbReference>
<dbReference type="GO" id="GO:0003676">
    <property type="term" value="F:nucleic acid binding"/>
    <property type="evidence" value="ECO:0007669"/>
    <property type="project" value="InterPro"/>
</dbReference>
<proteinExistence type="inferred from homology"/>
<dbReference type="Proteomes" id="UP000282574">
    <property type="component" value="Unassembled WGS sequence"/>
</dbReference>
<dbReference type="SUPFAM" id="SSF52980">
    <property type="entry name" value="Restriction endonuclease-like"/>
    <property type="match status" value="2"/>
</dbReference>
<reference evidence="4 5" key="1">
    <citation type="journal article" date="2019" name="Genome Biol. Evol.">
        <title>Day and night: Metabolic profiles and evolutionary relationships of six axenic non-marine cyanobacteria.</title>
        <authorList>
            <person name="Will S.E."/>
            <person name="Henke P."/>
            <person name="Boedeker C."/>
            <person name="Huang S."/>
            <person name="Brinkmann H."/>
            <person name="Rohde M."/>
            <person name="Jarek M."/>
            <person name="Friedl T."/>
            <person name="Seufert S."/>
            <person name="Schumacher M."/>
            <person name="Overmann J."/>
            <person name="Neumann-Schaal M."/>
            <person name="Petersen J."/>
        </authorList>
    </citation>
    <scope>NUCLEOTIDE SEQUENCE [LARGE SCALE GENOMIC DNA]</scope>
    <source>
        <strain evidence="4 5">SAG 39.79</strain>
    </source>
</reference>
<sequence>MANHSAFHYPDIGVLGEDLVARWLQSSGWEILHRRWRCPWGELDLVAKLDVRERDKGDKEDKGDKGDTIAHHPFPTPNSRLPTPLLAFIEVKTRKQNNWDAGGLLAITPQKQLRLWQAAEYFLSVSPNLATYQCRFDVALVQHRKLSLARLRQASPTLDISPDLSSLSVQLGQAVIVAGYQLVLQEYLSAAFD</sequence>
<dbReference type="EMBL" id="RSCK01000031">
    <property type="protein sequence ID" value="RUT11090.1"/>
    <property type="molecule type" value="Genomic_DNA"/>
</dbReference>
<dbReference type="RefSeq" id="WP_127023598.1">
    <property type="nucleotide sequence ID" value="NZ_JAVKZF010000002.1"/>
</dbReference>